<dbReference type="CDD" id="cd04301">
    <property type="entry name" value="NAT_SF"/>
    <property type="match status" value="1"/>
</dbReference>
<name>A0ABW0TI02_9BACL</name>
<dbReference type="RefSeq" id="WP_381431026.1">
    <property type="nucleotide sequence ID" value="NZ_JBHSNO010000003.1"/>
</dbReference>
<evidence type="ECO:0000313" key="2">
    <source>
        <dbReference type="EMBL" id="MFC5588059.1"/>
    </source>
</evidence>
<dbReference type="InterPro" id="IPR000182">
    <property type="entry name" value="GNAT_dom"/>
</dbReference>
<evidence type="ECO:0000259" key="1">
    <source>
        <dbReference type="PROSITE" id="PS51186"/>
    </source>
</evidence>
<dbReference type="InterPro" id="IPR016181">
    <property type="entry name" value="Acyl_CoA_acyltransferase"/>
</dbReference>
<dbReference type="EMBL" id="JBHSNO010000003">
    <property type="protein sequence ID" value="MFC5588059.1"/>
    <property type="molecule type" value="Genomic_DNA"/>
</dbReference>
<dbReference type="EC" id="2.3.-.-" evidence="2"/>
<organism evidence="2 3">
    <name type="scientific">Sporosarcina soli</name>
    <dbReference type="NCBI Taxonomy" id="334736"/>
    <lineage>
        <taxon>Bacteria</taxon>
        <taxon>Bacillati</taxon>
        <taxon>Bacillota</taxon>
        <taxon>Bacilli</taxon>
        <taxon>Bacillales</taxon>
        <taxon>Caryophanaceae</taxon>
        <taxon>Sporosarcina</taxon>
    </lineage>
</organism>
<evidence type="ECO:0000313" key="3">
    <source>
        <dbReference type="Proteomes" id="UP001596109"/>
    </source>
</evidence>
<keyword evidence="2" id="KW-0808">Transferase</keyword>
<dbReference type="Pfam" id="PF13673">
    <property type="entry name" value="Acetyltransf_10"/>
    <property type="match status" value="1"/>
</dbReference>
<comment type="caution">
    <text evidence="2">The sequence shown here is derived from an EMBL/GenBank/DDBJ whole genome shotgun (WGS) entry which is preliminary data.</text>
</comment>
<dbReference type="Proteomes" id="UP001596109">
    <property type="component" value="Unassembled WGS sequence"/>
</dbReference>
<gene>
    <name evidence="2" type="ORF">ACFPRA_04020</name>
</gene>
<dbReference type="InterPro" id="IPR050276">
    <property type="entry name" value="MshD_Acetyltransferase"/>
</dbReference>
<dbReference type="PROSITE" id="PS51186">
    <property type="entry name" value="GNAT"/>
    <property type="match status" value="1"/>
</dbReference>
<feature type="domain" description="N-acetyltransferase" evidence="1">
    <location>
        <begin position="1"/>
        <end position="156"/>
    </location>
</feature>
<dbReference type="GO" id="GO:0016746">
    <property type="term" value="F:acyltransferase activity"/>
    <property type="evidence" value="ECO:0007669"/>
    <property type="project" value="UniProtKB-KW"/>
</dbReference>
<dbReference type="SUPFAM" id="SSF55729">
    <property type="entry name" value="Acyl-CoA N-acyltransferases (Nat)"/>
    <property type="match status" value="1"/>
</dbReference>
<proteinExistence type="predicted"/>
<dbReference type="PANTHER" id="PTHR43617">
    <property type="entry name" value="L-AMINO ACID N-ACETYLTRANSFERASE"/>
    <property type="match status" value="1"/>
</dbReference>
<dbReference type="Gene3D" id="3.40.630.30">
    <property type="match status" value="1"/>
</dbReference>
<accession>A0ABW0TI02</accession>
<sequence>MIRHMTTKDCVHVQHIARKTWNATYQDIIPEEIQKQFIDRFYSHAMMEKRMEKTNVLIAEMQGLPIGFASFTRKDEDGDSELTAMYILPEYQQAGYGEKLFKSTLTMLQDAQQLFVYVDARNAIGRAFYEKQGFELLDVFEEDFQGLPVLTAQYVYYIQTPVLV</sequence>
<keyword evidence="3" id="KW-1185">Reference proteome</keyword>
<keyword evidence="2" id="KW-0012">Acyltransferase</keyword>
<protein>
    <submittedName>
        <fullName evidence="2">GNAT family N-acetyltransferase</fullName>
        <ecNumber evidence="2">2.3.-.-</ecNumber>
    </submittedName>
</protein>
<reference evidence="3" key="1">
    <citation type="journal article" date="2019" name="Int. J. Syst. Evol. Microbiol.">
        <title>The Global Catalogue of Microorganisms (GCM) 10K type strain sequencing project: providing services to taxonomists for standard genome sequencing and annotation.</title>
        <authorList>
            <consortium name="The Broad Institute Genomics Platform"/>
            <consortium name="The Broad Institute Genome Sequencing Center for Infectious Disease"/>
            <person name="Wu L."/>
            <person name="Ma J."/>
        </authorList>
    </citation>
    <scope>NUCLEOTIDE SEQUENCE [LARGE SCALE GENOMIC DNA]</scope>
    <source>
        <strain evidence="3">CGMCC 4.1434</strain>
    </source>
</reference>